<dbReference type="Proteomes" id="UP000269352">
    <property type="component" value="Unassembled WGS sequence"/>
</dbReference>
<dbReference type="EMBL" id="BGZN01000022">
    <property type="protein sequence ID" value="GBR73870.1"/>
    <property type="molecule type" value="Genomic_DNA"/>
</dbReference>
<accession>A0A388TAU2</accession>
<evidence type="ECO:0000313" key="1">
    <source>
        <dbReference type="EMBL" id="GBR73870.1"/>
    </source>
</evidence>
<dbReference type="AlphaFoldDB" id="A0A388TAU2"/>
<keyword evidence="2" id="KW-1185">Reference proteome</keyword>
<sequence length="271" mass="31159">MDVYESYVKLSLDNSNKLNVSVITCKQNDLVSNNFEEAGYSNFKLYNTESKSKQEQPDLLYTTSKLYAVIPNDVSNEYKLNFNSGIYLIDEQGGFTGVADDFVSSNAARGLSYDLANDGVLVRDYSIPLNMVSNNHSMRNIIYFVKYNYSYNYTVTSNRKYRPEEELYLYRLPIKEYLMDGDTVVLIPDHESIRKKKLFKHNIETPIGAFTNILKTNKDTVQDLYTEMFSEKTKEAVVPERSVMENIKMTTIAIAAIGIYLLLEFNGIHFE</sequence>
<gene>
    <name evidence="1" type="ORF">NO1_1143</name>
</gene>
<proteinExistence type="predicted"/>
<comment type="caution">
    <text evidence="1">The sequence shown here is derived from an EMBL/GenBank/DDBJ whole genome shotgun (WGS) entry which is preliminary data.</text>
</comment>
<organism evidence="1 2">
    <name type="scientific">Termititenax aidoneus</name>
    <dbReference type="NCBI Taxonomy" id="2218524"/>
    <lineage>
        <taxon>Bacteria</taxon>
        <taxon>Bacillati</taxon>
        <taxon>Candidatus Margulisiibacteriota</taxon>
        <taxon>Candidatus Termititenacia</taxon>
        <taxon>Candidatus Termititenacales</taxon>
        <taxon>Candidatus Termititenacaceae</taxon>
        <taxon>Candidatus Termititenax</taxon>
    </lineage>
</organism>
<protein>
    <submittedName>
        <fullName evidence="1">Uncharacterized protein</fullName>
    </submittedName>
</protein>
<reference evidence="1 2" key="1">
    <citation type="journal article" date="2019" name="ISME J.">
        <title>Genome analyses of uncultured TG2/ZB3 bacteria in 'Margulisbacteria' specifically attached to ectosymbiotic spirochetes of protists in the termite gut.</title>
        <authorList>
            <person name="Utami Y.D."/>
            <person name="Kuwahara H."/>
            <person name="Igai K."/>
            <person name="Murakami T."/>
            <person name="Sugaya K."/>
            <person name="Morikawa T."/>
            <person name="Nagura Y."/>
            <person name="Yuki M."/>
            <person name="Deevong P."/>
            <person name="Inoue T."/>
            <person name="Kihara K."/>
            <person name="Lo N."/>
            <person name="Yamada A."/>
            <person name="Ohkuma M."/>
            <person name="Hongoh Y."/>
        </authorList>
    </citation>
    <scope>NUCLEOTIDE SEQUENCE [LARGE SCALE GENOMIC DNA]</scope>
    <source>
        <strain evidence="1">NkOx7-01</strain>
    </source>
</reference>
<name>A0A388TAU2_TERA1</name>
<evidence type="ECO:0000313" key="2">
    <source>
        <dbReference type="Proteomes" id="UP000269352"/>
    </source>
</evidence>